<feature type="transmembrane region" description="Helical" evidence="2">
    <location>
        <begin position="74"/>
        <end position="102"/>
    </location>
</feature>
<feature type="transmembrane region" description="Helical" evidence="2">
    <location>
        <begin position="33"/>
        <end position="53"/>
    </location>
</feature>
<feature type="compositionally biased region" description="Polar residues" evidence="1">
    <location>
        <begin position="412"/>
        <end position="424"/>
    </location>
</feature>
<feature type="compositionally biased region" description="Polar residues" evidence="1">
    <location>
        <begin position="437"/>
        <end position="451"/>
    </location>
</feature>
<name>A0AB33HLM8_MYCPM</name>
<keyword evidence="2" id="KW-0812">Transmembrane</keyword>
<keyword evidence="2" id="KW-1133">Transmembrane helix</keyword>
<feature type="transmembrane region" description="Helical" evidence="2">
    <location>
        <begin position="719"/>
        <end position="744"/>
    </location>
</feature>
<feature type="transmembrane region" description="Helical" evidence="2">
    <location>
        <begin position="114"/>
        <end position="134"/>
    </location>
</feature>
<dbReference type="EMBL" id="AP012303">
    <property type="protein sequence ID" value="BAL21908.1"/>
    <property type="molecule type" value="Genomic_DNA"/>
</dbReference>
<dbReference type="RefSeq" id="WP_014325465.1">
    <property type="nucleotide sequence ID" value="NC_016807.1"/>
</dbReference>
<organism evidence="3 4">
    <name type="scientific">Mycoplasmoides pneumoniae 309</name>
    <dbReference type="NCBI Taxonomy" id="1112856"/>
    <lineage>
        <taxon>Bacteria</taxon>
        <taxon>Bacillati</taxon>
        <taxon>Mycoplasmatota</taxon>
        <taxon>Mycoplasmoidales</taxon>
        <taxon>Mycoplasmoidaceae</taxon>
        <taxon>Mycoplasmoides</taxon>
    </lineage>
</organism>
<feature type="transmembrane region" description="Helical" evidence="2">
    <location>
        <begin position="146"/>
        <end position="167"/>
    </location>
</feature>
<evidence type="ECO:0000256" key="1">
    <source>
        <dbReference type="SAM" id="MobiDB-lite"/>
    </source>
</evidence>
<proteinExistence type="predicted"/>
<feature type="compositionally biased region" description="Basic and acidic residues" evidence="1">
    <location>
        <begin position="398"/>
        <end position="411"/>
    </location>
</feature>
<reference evidence="4" key="1">
    <citation type="journal article" date="2012" name="J. Bacteriol.">
        <title>Complete genome sequence of Mycoplasma pneumoniae type 2a strain 309, isolated in Japan.</title>
        <authorList>
            <person name="Kenri T."/>
            <person name="Horino A."/>
            <person name="Matsui M."/>
            <person name="Sasaki Y."/>
            <person name="Suzuki S."/>
            <person name="Narita M."/>
            <person name="Ohya H."/>
            <person name="Okazaki N."/>
            <person name="Shibayama K."/>
        </authorList>
    </citation>
    <scope>NUCLEOTIDE SEQUENCE [LARGE SCALE GENOMIC DNA]</scope>
    <source>
        <strain evidence="4">309</strain>
    </source>
</reference>
<feature type="compositionally biased region" description="Basic and acidic residues" evidence="1">
    <location>
        <begin position="630"/>
        <end position="648"/>
    </location>
</feature>
<feature type="region of interest" description="Disordered" evidence="1">
    <location>
        <begin position="385"/>
        <end position="461"/>
    </location>
</feature>
<feature type="region of interest" description="Disordered" evidence="1">
    <location>
        <begin position="571"/>
        <end position="648"/>
    </location>
</feature>
<feature type="compositionally biased region" description="Polar residues" evidence="1">
    <location>
        <begin position="618"/>
        <end position="629"/>
    </location>
</feature>
<evidence type="ECO:0000313" key="3">
    <source>
        <dbReference type="EMBL" id="BAL21908.1"/>
    </source>
</evidence>
<accession>A0AB33HLM8</accession>
<dbReference type="AlphaFoldDB" id="A0AB33HLM8"/>
<sequence>MFVLLMLALVMLFIVQSSTNVIALWTNNVFQFSLILIPLVTLLAGSITADIFIEGYNNGIELFLFSKPISRDRILLIKLLVLLMYLSIVAVLSTAVVSLGYFTRNEIESYLDDLALSIFVGTILNGIIFSAVTIMLATRFSNIQSLIILLLFVSLFSFSSPIARLIFDTPAKMLSQQGYSVRQINGIAHSESPNVERKIYVSVKKRRLTGVDREEKELWKSDEQAALRGRNLYEEAQRTSSYINSFYTNIGYLFGSLYRLGALADENNFDASVATQNTKIRFGKLVDLDKSTDIIGYRTKDRFGRFFRFHLRFPTLNFKQSLSNSGVFFINKRGLVKATFSAGDDAFKRDPKIMQKVFDTFLESFSWFLDKKINRRIARIYAESDNKGSPFPKEGDDENTKGDDNSSEKTDTVSVSTKLKTTADQSESTQMSSESTATGISSDPQSQGKMNNKSEEQKKKEKELTWQIYRDIKFLNSIYFLQVNNERLWDNVAFLNKVNAEDQNGDKNQFAQAMASLNKQINMFYVLNEITNKEHNLPTKYGAYSDQLKKVINENFEKIENKKKEIEEKQNKEFQENKNGASNNQDTKQDAQKGDTNTQSTELKARQAQQVQKDQQNDSKGNTATNSDTGKSDNKTDTTEDEKNTYKPLTAREKKTKIKELTKDIFFSTAQNYLFLVQGGYNNKLFAGGLPELHQRFLSDVVVDFSEEKLVYEVQGEPIVSSVATIVITLFLTVVLLAIAFFFFKYRNVK</sequence>
<evidence type="ECO:0000313" key="4">
    <source>
        <dbReference type="Proteomes" id="UP000007105"/>
    </source>
</evidence>
<feature type="compositionally biased region" description="Low complexity" evidence="1">
    <location>
        <begin position="425"/>
        <end position="436"/>
    </location>
</feature>
<dbReference type="Proteomes" id="UP000007105">
    <property type="component" value="Chromosome"/>
</dbReference>
<keyword evidence="2" id="KW-0472">Membrane</keyword>
<gene>
    <name evidence="3" type="ORF">MPNA3330</name>
</gene>
<feature type="compositionally biased region" description="Basic and acidic residues" evidence="1">
    <location>
        <begin position="452"/>
        <end position="461"/>
    </location>
</feature>
<protein>
    <submittedName>
        <fullName evidence="3">Uncharacterized protein</fullName>
    </submittedName>
</protein>
<evidence type="ECO:0000256" key="2">
    <source>
        <dbReference type="SAM" id="Phobius"/>
    </source>
</evidence>
<dbReference type="KEGG" id="mpm:MPNA3330"/>